<evidence type="ECO:0000256" key="1">
    <source>
        <dbReference type="ARBA" id="ARBA00023125"/>
    </source>
</evidence>
<dbReference type="EMBL" id="UINC01171540">
    <property type="protein sequence ID" value="SVD76157.1"/>
    <property type="molecule type" value="Genomic_DNA"/>
</dbReference>
<proteinExistence type="predicted"/>
<dbReference type="SUPFAM" id="SSF56349">
    <property type="entry name" value="DNA breaking-rejoining enzymes"/>
    <property type="match status" value="1"/>
</dbReference>
<accession>A0A382XYF9</accession>
<dbReference type="InterPro" id="IPR011010">
    <property type="entry name" value="DNA_brk_join_enz"/>
</dbReference>
<feature type="non-terminal residue" evidence="4">
    <location>
        <position position="1"/>
    </location>
</feature>
<evidence type="ECO:0000259" key="3">
    <source>
        <dbReference type="PROSITE" id="PS51900"/>
    </source>
</evidence>
<dbReference type="InterPro" id="IPR010998">
    <property type="entry name" value="Integrase_recombinase_N"/>
</dbReference>
<keyword evidence="2" id="KW-0175">Coiled coil</keyword>
<feature type="non-terminal residue" evidence="4">
    <location>
        <position position="258"/>
    </location>
</feature>
<organism evidence="4">
    <name type="scientific">marine metagenome</name>
    <dbReference type="NCBI Taxonomy" id="408172"/>
    <lineage>
        <taxon>unclassified sequences</taxon>
        <taxon>metagenomes</taxon>
        <taxon>ecological metagenomes</taxon>
    </lineage>
</organism>
<dbReference type="PROSITE" id="PS51900">
    <property type="entry name" value="CB"/>
    <property type="match status" value="1"/>
</dbReference>
<dbReference type="InterPro" id="IPR044068">
    <property type="entry name" value="CB"/>
</dbReference>
<dbReference type="GO" id="GO:0003677">
    <property type="term" value="F:DNA binding"/>
    <property type="evidence" value="ECO:0007669"/>
    <property type="project" value="UniProtKB-KW"/>
</dbReference>
<dbReference type="AlphaFoldDB" id="A0A382XYF9"/>
<sequence>VKNDSAFPLIIKRGPCKVTIYAPTPALPFYRICYRIGGKRLQRIRKVFKEAEQEAHAILDKLDSGEVSIANITSSDVALLHTAKRELSDINARLDIAAHEYAQSIKKLGDTPLEEAIGFYIRCNPRGLKHITAAELLDEFLLAKNDAGASPHYLRDLRNRIGAFARAMRCNVGDLTPATVAHYFRQLSFKPENHNNQYRVLRTFFRYGQTQGYISESIDLLKAVARKKLRRGNYCFYQPAEFLALLEGADTDLVAPLI</sequence>
<keyword evidence="1" id="KW-0238">DNA-binding</keyword>
<dbReference type="Gene3D" id="1.10.150.130">
    <property type="match status" value="1"/>
</dbReference>
<protein>
    <recommendedName>
        <fullName evidence="3">Core-binding (CB) domain-containing protein</fullName>
    </recommendedName>
</protein>
<name>A0A382XYF9_9ZZZZ</name>
<evidence type="ECO:0000256" key="2">
    <source>
        <dbReference type="SAM" id="Coils"/>
    </source>
</evidence>
<feature type="domain" description="Core-binding (CB)" evidence="3">
    <location>
        <begin position="131"/>
        <end position="209"/>
    </location>
</feature>
<evidence type="ECO:0000313" key="4">
    <source>
        <dbReference type="EMBL" id="SVD76157.1"/>
    </source>
</evidence>
<reference evidence="4" key="1">
    <citation type="submission" date="2018-05" db="EMBL/GenBank/DDBJ databases">
        <authorList>
            <person name="Lanie J.A."/>
            <person name="Ng W.-L."/>
            <person name="Kazmierczak K.M."/>
            <person name="Andrzejewski T.M."/>
            <person name="Davidsen T.M."/>
            <person name="Wayne K.J."/>
            <person name="Tettelin H."/>
            <person name="Glass J.I."/>
            <person name="Rusch D."/>
            <person name="Podicherti R."/>
            <person name="Tsui H.-C.T."/>
            <person name="Winkler M.E."/>
        </authorList>
    </citation>
    <scope>NUCLEOTIDE SEQUENCE</scope>
</reference>
<gene>
    <name evidence="4" type="ORF">METZ01_LOCUS429011</name>
</gene>
<feature type="coiled-coil region" evidence="2">
    <location>
        <begin position="41"/>
        <end position="100"/>
    </location>
</feature>